<dbReference type="PANTHER" id="PTHR14949">
    <property type="entry name" value="EGF-LIKE-DOMAIN, MULTIPLE 7, 8"/>
    <property type="match status" value="1"/>
</dbReference>
<dbReference type="InterPro" id="IPR000742">
    <property type="entry name" value="EGF"/>
</dbReference>
<dbReference type="PROSITE" id="PS00022">
    <property type="entry name" value="EGF_1"/>
    <property type="match status" value="3"/>
</dbReference>
<dbReference type="GO" id="GO:0009986">
    <property type="term" value="C:cell surface"/>
    <property type="evidence" value="ECO:0007669"/>
    <property type="project" value="TreeGrafter"/>
</dbReference>
<feature type="disulfide bond" evidence="3">
    <location>
        <begin position="404"/>
        <end position="413"/>
    </location>
</feature>
<protein>
    <submittedName>
        <fullName evidence="6">Uncharacterized protein</fullName>
    </submittedName>
</protein>
<evidence type="ECO:0000256" key="2">
    <source>
        <dbReference type="ARBA" id="ARBA00023157"/>
    </source>
</evidence>
<feature type="domain" description="EGF-like" evidence="4">
    <location>
        <begin position="382"/>
        <end position="414"/>
    </location>
</feature>
<dbReference type="InterPro" id="IPR002035">
    <property type="entry name" value="VWF_A"/>
</dbReference>
<keyword evidence="3" id="KW-0245">EGF-like domain</keyword>
<accession>A0A8B6FHW9</accession>
<evidence type="ECO:0000313" key="7">
    <source>
        <dbReference type="Proteomes" id="UP000596742"/>
    </source>
</evidence>
<dbReference type="InterPro" id="IPR036691">
    <property type="entry name" value="Endo/exonu/phosph_ase_sf"/>
</dbReference>
<evidence type="ECO:0000256" key="1">
    <source>
        <dbReference type="ARBA" id="ARBA00022729"/>
    </source>
</evidence>
<sequence length="445" mass="48919">MSETIHICSLNCQGLGSKDKRQRLHMWMKYQNCNILFVQESHFTSTLEEKFKNEFKGDTYHSYGNSQSRGVSIFITICDSPCNGGETCYGPDTCRCSNKTVEGLCSGHACFPPCQHGGECYEQNRCSCRPGYAGDFCDVNPSDIIFVVDESSSVGHYNFRVTMEYLANAVNRLPVRYDLLRIGLALFDEYARKRFNLDNHFSKEQMTDAILETYFGSGGTNIDGALGYTCENMFQLTTGDRPYAKNILVLITDGQSSDVNKPGLLKCNSKNVTIIGIGIGSKIDEYQLRSLVSKPEYYFDTTYDTIDTTLPELLKTITDFCPPGCKNGGTCISRGKCQCPNGYAGLLCETKVTCSPGCKNNGICYNTNKCSCLIGYGGASCTIPICNPECKNNGTCSEPDICVCEKGYEGSLCEVNQYSGSAYILSGSPVFLSLTVSILKGLCLF</sequence>
<dbReference type="GO" id="GO:0005102">
    <property type="term" value="F:signaling receptor binding"/>
    <property type="evidence" value="ECO:0007669"/>
    <property type="project" value="TreeGrafter"/>
</dbReference>
<organism evidence="6 7">
    <name type="scientific">Mytilus galloprovincialis</name>
    <name type="common">Mediterranean mussel</name>
    <dbReference type="NCBI Taxonomy" id="29158"/>
    <lineage>
        <taxon>Eukaryota</taxon>
        <taxon>Metazoa</taxon>
        <taxon>Spiralia</taxon>
        <taxon>Lophotrochozoa</taxon>
        <taxon>Mollusca</taxon>
        <taxon>Bivalvia</taxon>
        <taxon>Autobranchia</taxon>
        <taxon>Pteriomorphia</taxon>
        <taxon>Mytilida</taxon>
        <taxon>Mytiloidea</taxon>
        <taxon>Mytilidae</taxon>
        <taxon>Mytilinae</taxon>
        <taxon>Mytilus</taxon>
    </lineage>
</organism>
<comment type="caution">
    <text evidence="6">The sequence shown here is derived from an EMBL/GenBank/DDBJ whole genome shotgun (WGS) entry which is preliminary data.</text>
</comment>
<dbReference type="EMBL" id="UYJE01006792">
    <property type="protein sequence ID" value="VDI49099.1"/>
    <property type="molecule type" value="Genomic_DNA"/>
</dbReference>
<dbReference type="SUPFAM" id="SSF56219">
    <property type="entry name" value="DNase I-like"/>
    <property type="match status" value="1"/>
</dbReference>
<dbReference type="CDD" id="cd01450">
    <property type="entry name" value="vWFA_subfamily_ECM"/>
    <property type="match status" value="1"/>
</dbReference>
<feature type="disulfide bond" evidence="3">
    <location>
        <begin position="321"/>
        <end position="331"/>
    </location>
</feature>
<feature type="domain" description="VWFA" evidence="5">
    <location>
        <begin position="143"/>
        <end position="317"/>
    </location>
</feature>
<dbReference type="PRINTS" id="PR00453">
    <property type="entry name" value="VWFADOMAIN"/>
</dbReference>
<dbReference type="Gene3D" id="2.10.25.10">
    <property type="entry name" value="Laminin"/>
    <property type="match status" value="3"/>
</dbReference>
<dbReference type="PROSITE" id="PS50234">
    <property type="entry name" value="VWFA"/>
    <property type="match status" value="1"/>
</dbReference>
<dbReference type="Proteomes" id="UP000596742">
    <property type="component" value="Unassembled WGS sequence"/>
</dbReference>
<proteinExistence type="predicted"/>
<dbReference type="OrthoDB" id="6109632at2759"/>
<gene>
    <name evidence="6" type="ORF">MGAL_10B048501</name>
</gene>
<comment type="caution">
    <text evidence="3">Lacks conserved residue(s) required for the propagation of feature annotation.</text>
</comment>
<feature type="disulfide bond" evidence="3">
    <location>
        <begin position="110"/>
        <end position="120"/>
    </location>
</feature>
<dbReference type="SMART" id="SM00327">
    <property type="entry name" value="VWA"/>
    <property type="match status" value="1"/>
</dbReference>
<reference evidence="6" key="1">
    <citation type="submission" date="2018-11" db="EMBL/GenBank/DDBJ databases">
        <authorList>
            <person name="Alioto T."/>
            <person name="Alioto T."/>
        </authorList>
    </citation>
    <scope>NUCLEOTIDE SEQUENCE</scope>
</reference>
<keyword evidence="7" id="KW-1185">Reference proteome</keyword>
<dbReference type="SMART" id="SM00181">
    <property type="entry name" value="EGF"/>
    <property type="match status" value="4"/>
</dbReference>
<feature type="disulfide bond" evidence="3">
    <location>
        <begin position="386"/>
        <end position="396"/>
    </location>
</feature>
<evidence type="ECO:0000259" key="5">
    <source>
        <dbReference type="PROSITE" id="PS50234"/>
    </source>
</evidence>
<evidence type="ECO:0000313" key="6">
    <source>
        <dbReference type="EMBL" id="VDI49099.1"/>
    </source>
</evidence>
<dbReference type="InterPro" id="IPR036465">
    <property type="entry name" value="vWFA_dom_sf"/>
</dbReference>
<dbReference type="GO" id="GO:0005576">
    <property type="term" value="C:extracellular region"/>
    <property type="evidence" value="ECO:0007669"/>
    <property type="project" value="TreeGrafter"/>
</dbReference>
<dbReference type="Pfam" id="PF07974">
    <property type="entry name" value="EGF_2"/>
    <property type="match status" value="1"/>
</dbReference>
<dbReference type="InterPro" id="IPR050969">
    <property type="entry name" value="Dev_Signal_Modulators"/>
</dbReference>
<dbReference type="PROSITE" id="PS50026">
    <property type="entry name" value="EGF_3"/>
    <property type="match status" value="3"/>
</dbReference>
<dbReference type="Gene3D" id="3.60.10.10">
    <property type="entry name" value="Endonuclease/exonuclease/phosphatase"/>
    <property type="match status" value="1"/>
</dbReference>
<keyword evidence="2 3" id="KW-1015">Disulfide bond</keyword>
<dbReference type="AlphaFoldDB" id="A0A8B6FHW9"/>
<dbReference type="SUPFAM" id="SSF53300">
    <property type="entry name" value="vWA-like"/>
    <property type="match status" value="1"/>
</dbReference>
<feature type="domain" description="EGF-like" evidence="4">
    <location>
        <begin position="317"/>
        <end position="349"/>
    </location>
</feature>
<dbReference type="Gene3D" id="3.40.50.410">
    <property type="entry name" value="von Willebrand factor, type A domain"/>
    <property type="match status" value="1"/>
</dbReference>
<feature type="disulfide bond" evidence="3">
    <location>
        <begin position="339"/>
        <end position="348"/>
    </location>
</feature>
<dbReference type="InterPro" id="IPR013111">
    <property type="entry name" value="EGF_extracell"/>
</dbReference>
<dbReference type="PROSITE" id="PS01186">
    <property type="entry name" value="EGF_2"/>
    <property type="match status" value="3"/>
</dbReference>
<keyword evidence="1" id="KW-0732">Signal</keyword>
<feature type="disulfide bond" evidence="3">
    <location>
        <begin position="128"/>
        <end position="137"/>
    </location>
</feature>
<evidence type="ECO:0000259" key="4">
    <source>
        <dbReference type="PROSITE" id="PS50026"/>
    </source>
</evidence>
<name>A0A8B6FHW9_MYTGA</name>
<dbReference type="Pfam" id="PF00092">
    <property type="entry name" value="VWA"/>
    <property type="match status" value="1"/>
</dbReference>
<evidence type="ECO:0000256" key="3">
    <source>
        <dbReference type="PROSITE-ProRule" id="PRU00076"/>
    </source>
</evidence>
<feature type="domain" description="EGF-like" evidence="4">
    <location>
        <begin position="106"/>
        <end position="138"/>
    </location>
</feature>
<dbReference type="PANTHER" id="PTHR14949:SF54">
    <property type="entry name" value="VWFD DOMAIN-CONTAINING PROTEIN"/>
    <property type="match status" value="1"/>
</dbReference>